<organism evidence="2 3">
    <name type="scientific">Crocosphaera watsonii WH 0401</name>
    <dbReference type="NCBI Taxonomy" id="555881"/>
    <lineage>
        <taxon>Bacteria</taxon>
        <taxon>Bacillati</taxon>
        <taxon>Cyanobacteriota</taxon>
        <taxon>Cyanophyceae</taxon>
        <taxon>Oscillatoriophycideae</taxon>
        <taxon>Chroococcales</taxon>
        <taxon>Aphanothecaceae</taxon>
        <taxon>Crocosphaera</taxon>
    </lineage>
</organism>
<comment type="caution">
    <text evidence="2">The sequence shown here is derived from an EMBL/GenBank/DDBJ whole genome shotgun (WGS) entry which is preliminary data.</text>
</comment>
<keyword evidence="1" id="KW-0812">Transmembrane</keyword>
<proteinExistence type="predicted"/>
<keyword evidence="1" id="KW-1133">Transmembrane helix</keyword>
<evidence type="ECO:0000313" key="3">
    <source>
        <dbReference type="Proteomes" id="UP000018198"/>
    </source>
</evidence>
<evidence type="ECO:0000256" key="1">
    <source>
        <dbReference type="SAM" id="Phobius"/>
    </source>
</evidence>
<reference evidence="2 3" key="2">
    <citation type="submission" date="2013-09" db="EMBL/GenBank/DDBJ databases">
        <title>Whole genome comparison of six Crocosphaera watsonii strains with differing phenotypes.</title>
        <authorList>
            <person name="Bench S.R."/>
            <person name="Heller P."/>
            <person name="Frank I."/>
            <person name="Arciniega M."/>
            <person name="Shilova I.N."/>
            <person name="Zehr J.P."/>
        </authorList>
    </citation>
    <scope>NUCLEOTIDE SEQUENCE [LARGE SCALE GENOMIC DNA]</scope>
    <source>
        <strain evidence="2 3">WH 0401</strain>
    </source>
</reference>
<dbReference type="AlphaFoldDB" id="T2JE13"/>
<evidence type="ECO:0000313" key="2">
    <source>
        <dbReference type="EMBL" id="CCQ63480.1"/>
    </source>
</evidence>
<feature type="transmembrane region" description="Helical" evidence="1">
    <location>
        <begin position="57"/>
        <end position="76"/>
    </location>
</feature>
<reference evidence="2 3" key="1">
    <citation type="submission" date="2013-01" db="EMBL/GenBank/DDBJ databases">
        <authorList>
            <person name="Bench S."/>
        </authorList>
    </citation>
    <scope>NUCLEOTIDE SEQUENCE [LARGE SCALE GENOMIC DNA]</scope>
    <source>
        <strain evidence="2 3">WH 0401</strain>
    </source>
</reference>
<dbReference type="Proteomes" id="UP000018198">
    <property type="component" value="Unassembled WGS sequence"/>
</dbReference>
<accession>T2JE13</accession>
<feature type="transmembrane region" description="Helical" evidence="1">
    <location>
        <begin position="7"/>
        <end position="37"/>
    </location>
</feature>
<sequence length="78" mass="8955">MDIILLIFDVIIAISLWFYSFSGIIAFFVGIILLQIIPYTLFRQYFITKPEDIETSNGLVGTEILLMTVLIILIVTRK</sequence>
<gene>
    <name evidence="2" type="ORF">CWATWH0401_3780</name>
</gene>
<name>T2JE13_CROWT</name>
<keyword evidence="1" id="KW-0472">Membrane</keyword>
<dbReference type="EMBL" id="CAQM01000710">
    <property type="protein sequence ID" value="CCQ63480.1"/>
    <property type="molecule type" value="Genomic_DNA"/>
</dbReference>
<protein>
    <submittedName>
        <fullName evidence="2">Uncharacterized protein</fullName>
    </submittedName>
</protein>